<evidence type="ECO:0000256" key="6">
    <source>
        <dbReference type="PROSITE-ProRule" id="PRU00723"/>
    </source>
</evidence>
<keyword evidence="1 6" id="KW-0479">Metal-binding</keyword>
<sequence length="490" mass="52982">MANQLYGYNPSSYGGATTSSLYSSRSISESYLPADTSLRGSAFRFLSADSLSAFYNPDSYSTKIPGASVTTSTSSYAPPGVDLGPTITSTESLYAGLKRASSDSLYHQLGAHNMIGQTEAWYSTNFLAKRPRYESTSNLPIYAQRPGEKDCAFYMQTRTCKFGESCKFDHPIWVPEGGIPDWKEVPLALSESLPERPGEPNCPYFVKTQRCKFGARCKFNHPKEALQGASGDIDVSVLPERPSEPPCAFYMKTGNCKFGMTCKFHHPKGVQIQSAGEEIGAGLQQKVSGDGKSPLFTPALSHNSKGLPIRLDGEDCPFYLKTGSCKYGATCRYNHPERNAAHPLSTSITPSLLTSSSPHFNIGAVASAASLLPAFDPRLTQTMLGFGTSIYPQRPGQLECDYYMKTGICKFGDSCKFHHPIDRTAMKFTLAGLPRREGAIHCPYYMKTGACKFGATCKFDHPPPGEVMAAAGTEGASASGVDGVLNGEEV</sequence>
<evidence type="ECO:0000313" key="9">
    <source>
        <dbReference type="Proteomes" id="UP000250235"/>
    </source>
</evidence>
<keyword evidence="5" id="KW-0238">DNA-binding</keyword>
<dbReference type="GO" id="GO:0008270">
    <property type="term" value="F:zinc ion binding"/>
    <property type="evidence" value="ECO:0007669"/>
    <property type="project" value="UniProtKB-KW"/>
</dbReference>
<feature type="zinc finger region" description="C3H1-type" evidence="6">
    <location>
        <begin position="241"/>
        <end position="269"/>
    </location>
</feature>
<name>A0A2Z7AY03_9LAMI</name>
<reference evidence="8 9" key="1">
    <citation type="journal article" date="2015" name="Proc. Natl. Acad. Sci. U.S.A.">
        <title>The resurrection genome of Boea hygrometrica: A blueprint for survival of dehydration.</title>
        <authorList>
            <person name="Xiao L."/>
            <person name="Yang G."/>
            <person name="Zhang L."/>
            <person name="Yang X."/>
            <person name="Zhao S."/>
            <person name="Ji Z."/>
            <person name="Zhou Q."/>
            <person name="Hu M."/>
            <person name="Wang Y."/>
            <person name="Chen M."/>
            <person name="Xu Y."/>
            <person name="Jin H."/>
            <person name="Xiao X."/>
            <person name="Hu G."/>
            <person name="Bao F."/>
            <person name="Hu Y."/>
            <person name="Wan P."/>
            <person name="Li L."/>
            <person name="Deng X."/>
            <person name="Kuang T."/>
            <person name="Xiang C."/>
            <person name="Zhu J.K."/>
            <person name="Oliver M.J."/>
            <person name="He Y."/>
        </authorList>
    </citation>
    <scope>NUCLEOTIDE SEQUENCE [LARGE SCALE GENOMIC DNA]</scope>
    <source>
        <strain evidence="9">cv. XS01</strain>
    </source>
</reference>
<dbReference type="OrthoDB" id="411372at2759"/>
<evidence type="ECO:0000256" key="4">
    <source>
        <dbReference type="ARBA" id="ARBA00022833"/>
    </source>
</evidence>
<dbReference type="PROSITE" id="PS50103">
    <property type="entry name" value="ZF_C3H1"/>
    <property type="match status" value="6"/>
</dbReference>
<evidence type="ECO:0000313" key="8">
    <source>
        <dbReference type="EMBL" id="KZV24167.1"/>
    </source>
</evidence>
<feature type="zinc finger region" description="C3H1-type" evidence="6">
    <location>
        <begin position="394"/>
        <end position="422"/>
    </location>
</feature>
<dbReference type="FunFam" id="2.30.30.1190:FF:000004">
    <property type="entry name" value="Zinc finger CCCH domain-containing protein 37"/>
    <property type="match status" value="1"/>
</dbReference>
<evidence type="ECO:0000256" key="2">
    <source>
        <dbReference type="ARBA" id="ARBA00022737"/>
    </source>
</evidence>
<evidence type="ECO:0000256" key="3">
    <source>
        <dbReference type="ARBA" id="ARBA00022771"/>
    </source>
</evidence>
<evidence type="ECO:0000256" key="5">
    <source>
        <dbReference type="ARBA" id="ARBA00023125"/>
    </source>
</evidence>
<gene>
    <name evidence="8" type="ORF">F511_40703</name>
</gene>
<dbReference type="Pfam" id="PF00642">
    <property type="entry name" value="zf-CCCH"/>
    <property type="match status" value="6"/>
</dbReference>
<dbReference type="EMBL" id="KV012863">
    <property type="protein sequence ID" value="KZV24167.1"/>
    <property type="molecule type" value="Genomic_DNA"/>
</dbReference>
<dbReference type="PANTHER" id="PTHR12506:SF82">
    <property type="entry name" value="ZINC FINGER CCCH DOMAIN-CONTAINING PROTEIN 64-RELATED"/>
    <property type="match status" value="1"/>
</dbReference>
<dbReference type="InterPro" id="IPR036855">
    <property type="entry name" value="Znf_CCCH_sf"/>
</dbReference>
<keyword evidence="9" id="KW-1185">Reference proteome</keyword>
<feature type="domain" description="C3H1-type" evidence="7">
    <location>
        <begin position="310"/>
        <end position="338"/>
    </location>
</feature>
<organism evidence="8 9">
    <name type="scientific">Dorcoceras hygrometricum</name>
    <dbReference type="NCBI Taxonomy" id="472368"/>
    <lineage>
        <taxon>Eukaryota</taxon>
        <taxon>Viridiplantae</taxon>
        <taxon>Streptophyta</taxon>
        <taxon>Embryophyta</taxon>
        <taxon>Tracheophyta</taxon>
        <taxon>Spermatophyta</taxon>
        <taxon>Magnoliopsida</taxon>
        <taxon>eudicotyledons</taxon>
        <taxon>Gunneridae</taxon>
        <taxon>Pentapetalae</taxon>
        <taxon>asterids</taxon>
        <taxon>lamiids</taxon>
        <taxon>Lamiales</taxon>
        <taxon>Gesneriaceae</taxon>
        <taxon>Didymocarpoideae</taxon>
        <taxon>Trichosporeae</taxon>
        <taxon>Loxocarpinae</taxon>
        <taxon>Dorcoceras</taxon>
    </lineage>
</organism>
<feature type="domain" description="C3H1-type" evidence="7">
    <location>
        <begin position="145"/>
        <end position="173"/>
    </location>
</feature>
<protein>
    <submittedName>
        <fullName evidence="8">Zinc finger CCCH domain-containing protein 37-like</fullName>
    </submittedName>
</protein>
<dbReference type="AlphaFoldDB" id="A0A2Z7AY03"/>
<feature type="zinc finger region" description="C3H1-type" evidence="6">
    <location>
        <begin position="310"/>
        <end position="338"/>
    </location>
</feature>
<keyword evidence="4 6" id="KW-0862">Zinc</keyword>
<dbReference type="GO" id="GO:0003677">
    <property type="term" value="F:DNA binding"/>
    <property type="evidence" value="ECO:0007669"/>
    <property type="project" value="UniProtKB-KW"/>
</dbReference>
<dbReference type="InterPro" id="IPR000571">
    <property type="entry name" value="Znf_CCCH"/>
</dbReference>
<keyword evidence="3 6" id="KW-0863">Zinc-finger</keyword>
<feature type="zinc finger region" description="C3H1-type" evidence="6">
    <location>
        <begin position="436"/>
        <end position="464"/>
    </location>
</feature>
<keyword evidence="2" id="KW-0677">Repeat</keyword>
<dbReference type="PANTHER" id="PTHR12506">
    <property type="entry name" value="PROTEIN PHOSPHATASE RELATED"/>
    <property type="match status" value="1"/>
</dbReference>
<feature type="zinc finger region" description="C3H1-type" evidence="6">
    <location>
        <begin position="145"/>
        <end position="173"/>
    </location>
</feature>
<dbReference type="Proteomes" id="UP000250235">
    <property type="component" value="Unassembled WGS sequence"/>
</dbReference>
<feature type="domain" description="C3H1-type" evidence="7">
    <location>
        <begin position="394"/>
        <end position="422"/>
    </location>
</feature>
<dbReference type="GO" id="GO:0003729">
    <property type="term" value="F:mRNA binding"/>
    <property type="evidence" value="ECO:0007669"/>
    <property type="project" value="TreeGrafter"/>
</dbReference>
<dbReference type="SUPFAM" id="SSF90229">
    <property type="entry name" value="CCCH zinc finger"/>
    <property type="match status" value="6"/>
</dbReference>
<evidence type="ECO:0000259" key="7">
    <source>
        <dbReference type="PROSITE" id="PS50103"/>
    </source>
</evidence>
<feature type="zinc finger region" description="C3H1-type" evidence="6">
    <location>
        <begin position="196"/>
        <end position="224"/>
    </location>
</feature>
<dbReference type="FunFam" id="4.10.1000.10:FF:000033">
    <property type="entry name" value="zinc finger CCCH domain-containing protein 37"/>
    <property type="match status" value="1"/>
</dbReference>
<feature type="domain" description="C3H1-type" evidence="7">
    <location>
        <begin position="241"/>
        <end position="269"/>
    </location>
</feature>
<dbReference type="Gene3D" id="2.30.30.1190">
    <property type="match status" value="2"/>
</dbReference>
<dbReference type="SMART" id="SM00356">
    <property type="entry name" value="ZnF_C3H1"/>
    <property type="match status" value="6"/>
</dbReference>
<proteinExistence type="predicted"/>
<dbReference type="InterPro" id="IPR050974">
    <property type="entry name" value="Plant_ZF_CCCH"/>
</dbReference>
<evidence type="ECO:0000256" key="1">
    <source>
        <dbReference type="ARBA" id="ARBA00022723"/>
    </source>
</evidence>
<feature type="domain" description="C3H1-type" evidence="7">
    <location>
        <begin position="196"/>
        <end position="224"/>
    </location>
</feature>
<feature type="domain" description="C3H1-type" evidence="7">
    <location>
        <begin position="436"/>
        <end position="464"/>
    </location>
</feature>
<accession>A0A2Z7AY03</accession>
<dbReference type="Gene3D" id="4.10.1000.10">
    <property type="entry name" value="Zinc finger, CCCH-type"/>
    <property type="match status" value="2"/>
</dbReference>